<evidence type="ECO:0000313" key="7">
    <source>
        <dbReference type="Proteomes" id="UP001141253"/>
    </source>
</evidence>
<protein>
    <recommendedName>
        <fullName evidence="5">NAC domain-containing protein</fullName>
    </recommendedName>
</protein>
<keyword evidence="7" id="KW-1185">Reference proteome</keyword>
<evidence type="ECO:0000256" key="3">
    <source>
        <dbReference type="ARBA" id="ARBA00023163"/>
    </source>
</evidence>
<feature type="domain" description="NAC" evidence="5">
    <location>
        <begin position="92"/>
        <end position="149"/>
    </location>
</feature>
<gene>
    <name evidence="6" type="ORF">OIU77_027324</name>
</gene>
<dbReference type="EMBL" id="JAPFFI010000007">
    <property type="protein sequence ID" value="KAJ6388949.1"/>
    <property type="molecule type" value="Genomic_DNA"/>
</dbReference>
<dbReference type="SUPFAM" id="SSF101941">
    <property type="entry name" value="NAC domain"/>
    <property type="match status" value="1"/>
</dbReference>
<accession>A0ABQ9BP80</accession>
<keyword evidence="2" id="KW-0238">DNA-binding</keyword>
<reference evidence="6" key="2">
    <citation type="journal article" date="2023" name="Int. J. Mol. Sci.">
        <title>De Novo Assembly and Annotation of 11 Diverse Shrub Willow (Salix) Genomes Reveals Novel Gene Organization in Sex-Linked Regions.</title>
        <authorList>
            <person name="Hyden B."/>
            <person name="Feng K."/>
            <person name="Yates T.B."/>
            <person name="Jawdy S."/>
            <person name="Cereghino C."/>
            <person name="Smart L.B."/>
            <person name="Muchero W."/>
        </authorList>
    </citation>
    <scope>NUCLEOTIDE SEQUENCE</scope>
    <source>
        <tissue evidence="6">Shoot tip</tissue>
    </source>
</reference>
<keyword evidence="4" id="KW-0539">Nucleus</keyword>
<dbReference type="Pfam" id="PF02365">
    <property type="entry name" value="NAM"/>
    <property type="match status" value="1"/>
</dbReference>
<dbReference type="PANTHER" id="PTHR31719:SF179">
    <property type="entry name" value="OS08G0148400 PROTEIN"/>
    <property type="match status" value="1"/>
</dbReference>
<keyword evidence="1" id="KW-0805">Transcription regulation</keyword>
<name>A0ABQ9BP80_9ROSI</name>
<sequence>MAADYRPFDTANMIENVARRVKLGRVCPAPLLPGCDITESDVIIPFSGPLSVPGTSFKAFDYVSPSFIPLATITPPPPPIKTDFVDDYFKKLPPGYRFCPFDGELVVHYLANKVNGLPLPWNKIADVTLYEHNPEYLAGSFIGNPFLFS</sequence>
<dbReference type="PROSITE" id="PS51005">
    <property type="entry name" value="NAC"/>
    <property type="match status" value="1"/>
</dbReference>
<dbReference type="InterPro" id="IPR003441">
    <property type="entry name" value="NAC-dom"/>
</dbReference>
<reference evidence="6" key="1">
    <citation type="submission" date="2022-10" db="EMBL/GenBank/DDBJ databases">
        <authorList>
            <person name="Hyden B.L."/>
            <person name="Feng K."/>
            <person name="Yates T."/>
            <person name="Jawdy S."/>
            <person name="Smart L.B."/>
            <person name="Muchero W."/>
        </authorList>
    </citation>
    <scope>NUCLEOTIDE SEQUENCE</scope>
    <source>
        <tissue evidence="6">Shoot tip</tissue>
    </source>
</reference>
<dbReference type="Gene3D" id="2.170.150.80">
    <property type="entry name" value="NAC domain"/>
    <property type="match status" value="1"/>
</dbReference>
<dbReference type="PANTHER" id="PTHR31719">
    <property type="entry name" value="NAC TRANSCRIPTION FACTOR 56"/>
    <property type="match status" value="1"/>
</dbReference>
<proteinExistence type="predicted"/>
<dbReference type="Proteomes" id="UP001141253">
    <property type="component" value="Chromosome 3"/>
</dbReference>
<evidence type="ECO:0000256" key="2">
    <source>
        <dbReference type="ARBA" id="ARBA00023125"/>
    </source>
</evidence>
<organism evidence="6 7">
    <name type="scientific">Salix suchowensis</name>
    <dbReference type="NCBI Taxonomy" id="1278906"/>
    <lineage>
        <taxon>Eukaryota</taxon>
        <taxon>Viridiplantae</taxon>
        <taxon>Streptophyta</taxon>
        <taxon>Embryophyta</taxon>
        <taxon>Tracheophyta</taxon>
        <taxon>Spermatophyta</taxon>
        <taxon>Magnoliopsida</taxon>
        <taxon>eudicotyledons</taxon>
        <taxon>Gunneridae</taxon>
        <taxon>Pentapetalae</taxon>
        <taxon>rosids</taxon>
        <taxon>fabids</taxon>
        <taxon>Malpighiales</taxon>
        <taxon>Salicaceae</taxon>
        <taxon>Saliceae</taxon>
        <taxon>Salix</taxon>
    </lineage>
</organism>
<evidence type="ECO:0000256" key="4">
    <source>
        <dbReference type="ARBA" id="ARBA00023242"/>
    </source>
</evidence>
<dbReference type="InterPro" id="IPR036093">
    <property type="entry name" value="NAC_dom_sf"/>
</dbReference>
<evidence type="ECO:0000256" key="1">
    <source>
        <dbReference type="ARBA" id="ARBA00023015"/>
    </source>
</evidence>
<evidence type="ECO:0000313" key="6">
    <source>
        <dbReference type="EMBL" id="KAJ6388949.1"/>
    </source>
</evidence>
<comment type="caution">
    <text evidence="6">The sequence shown here is derived from an EMBL/GenBank/DDBJ whole genome shotgun (WGS) entry which is preliminary data.</text>
</comment>
<keyword evidence="3" id="KW-0804">Transcription</keyword>
<evidence type="ECO:0000259" key="5">
    <source>
        <dbReference type="PROSITE" id="PS51005"/>
    </source>
</evidence>